<dbReference type="AlphaFoldDB" id="A0AAV5STA1"/>
<proteinExistence type="predicted"/>
<feature type="non-terminal residue" evidence="2">
    <location>
        <position position="100"/>
    </location>
</feature>
<dbReference type="EMBL" id="BTSX01000002">
    <property type="protein sequence ID" value="GMS82761.1"/>
    <property type="molecule type" value="Genomic_DNA"/>
</dbReference>
<evidence type="ECO:0000313" key="2">
    <source>
        <dbReference type="EMBL" id="GMS82761.1"/>
    </source>
</evidence>
<keyword evidence="3" id="KW-1185">Reference proteome</keyword>
<feature type="non-terminal residue" evidence="2">
    <location>
        <position position="1"/>
    </location>
</feature>
<feature type="region of interest" description="Disordered" evidence="1">
    <location>
        <begin position="1"/>
        <end position="28"/>
    </location>
</feature>
<gene>
    <name evidence="2" type="ORF">PENTCL1PPCAC_4936</name>
</gene>
<evidence type="ECO:0000313" key="3">
    <source>
        <dbReference type="Proteomes" id="UP001432027"/>
    </source>
</evidence>
<name>A0AAV5STA1_9BILA</name>
<comment type="caution">
    <text evidence="2">The sequence shown here is derived from an EMBL/GenBank/DDBJ whole genome shotgun (WGS) entry which is preliminary data.</text>
</comment>
<dbReference type="Proteomes" id="UP001432027">
    <property type="component" value="Unassembled WGS sequence"/>
</dbReference>
<organism evidence="2 3">
    <name type="scientific">Pristionchus entomophagus</name>
    <dbReference type="NCBI Taxonomy" id="358040"/>
    <lineage>
        <taxon>Eukaryota</taxon>
        <taxon>Metazoa</taxon>
        <taxon>Ecdysozoa</taxon>
        <taxon>Nematoda</taxon>
        <taxon>Chromadorea</taxon>
        <taxon>Rhabditida</taxon>
        <taxon>Rhabditina</taxon>
        <taxon>Diplogasteromorpha</taxon>
        <taxon>Diplogasteroidea</taxon>
        <taxon>Neodiplogasteridae</taxon>
        <taxon>Pristionchus</taxon>
    </lineage>
</organism>
<protein>
    <submittedName>
        <fullName evidence="2">Uncharacterized protein</fullName>
    </submittedName>
</protein>
<evidence type="ECO:0000256" key="1">
    <source>
        <dbReference type="SAM" id="MobiDB-lite"/>
    </source>
</evidence>
<sequence length="100" mass="11557">FFRLFSSGKTGTELAAKKKGENEKETPRSIIELNESDKLRLQPLPLYIESLNEYYLKYRSTDLTRARQEEEKIGVVLVEAMSKEIEATLTEKKDSLPLFD</sequence>
<accession>A0AAV5STA1</accession>
<reference evidence="2" key="1">
    <citation type="submission" date="2023-10" db="EMBL/GenBank/DDBJ databases">
        <title>Genome assembly of Pristionchus species.</title>
        <authorList>
            <person name="Yoshida K."/>
            <person name="Sommer R.J."/>
        </authorList>
    </citation>
    <scope>NUCLEOTIDE SEQUENCE</scope>
    <source>
        <strain evidence="2">RS0144</strain>
    </source>
</reference>
<feature type="compositionally biased region" description="Basic and acidic residues" evidence="1">
    <location>
        <begin position="15"/>
        <end position="27"/>
    </location>
</feature>